<dbReference type="RefSeq" id="WP_127071543.1">
    <property type="nucleotide sequence ID" value="NZ_BMKB01000008.1"/>
</dbReference>
<reference evidence="1 2" key="1">
    <citation type="journal article" date="2014" name="Int. J. Syst. Evol. Microbiol.">
        <title>Complete genome sequence of Corynebacterium casei LMG S-19264T (=DSM 44701T), isolated from a smear-ripened cheese.</title>
        <authorList>
            <consortium name="US DOE Joint Genome Institute (JGI-PGF)"/>
            <person name="Walter F."/>
            <person name="Albersmeier A."/>
            <person name="Kalinowski J."/>
            <person name="Ruckert C."/>
        </authorList>
    </citation>
    <scope>NUCLEOTIDE SEQUENCE [LARGE SCALE GENOMIC DNA]</scope>
    <source>
        <strain evidence="1 2">CGMCC 1.15896</strain>
    </source>
</reference>
<protein>
    <recommendedName>
        <fullName evidence="3">N-acylglucosamine 2-epimerase</fullName>
    </recommendedName>
</protein>
<proteinExistence type="predicted"/>
<evidence type="ECO:0000313" key="2">
    <source>
        <dbReference type="Proteomes" id="UP000596977"/>
    </source>
</evidence>
<organism evidence="1 2">
    <name type="scientific">Pelagibacterium lentulum</name>
    <dbReference type="NCBI Taxonomy" id="2029865"/>
    <lineage>
        <taxon>Bacteria</taxon>
        <taxon>Pseudomonadati</taxon>
        <taxon>Pseudomonadota</taxon>
        <taxon>Alphaproteobacteria</taxon>
        <taxon>Hyphomicrobiales</taxon>
        <taxon>Devosiaceae</taxon>
        <taxon>Pelagibacterium</taxon>
    </lineage>
</organism>
<dbReference type="GO" id="GO:0005975">
    <property type="term" value="P:carbohydrate metabolic process"/>
    <property type="evidence" value="ECO:0007669"/>
    <property type="project" value="InterPro"/>
</dbReference>
<name>A0A916RLR1_9HYPH</name>
<evidence type="ECO:0000313" key="1">
    <source>
        <dbReference type="EMBL" id="GGA62023.1"/>
    </source>
</evidence>
<dbReference type="InterPro" id="IPR012341">
    <property type="entry name" value="6hp_glycosidase-like_sf"/>
</dbReference>
<dbReference type="Gene3D" id="1.50.10.10">
    <property type="match status" value="1"/>
</dbReference>
<dbReference type="EMBL" id="BMKB01000008">
    <property type="protein sequence ID" value="GGA62023.1"/>
    <property type="molecule type" value="Genomic_DNA"/>
</dbReference>
<gene>
    <name evidence="1" type="ORF">GCM10011499_35430</name>
</gene>
<evidence type="ECO:0008006" key="3">
    <source>
        <dbReference type="Google" id="ProtNLM"/>
    </source>
</evidence>
<dbReference type="SUPFAM" id="SSF48208">
    <property type="entry name" value="Six-hairpin glycosidases"/>
    <property type="match status" value="1"/>
</dbReference>
<sequence length="408" mass="45545">MRENSFFSKARADYGRINAATLEWMLARPRLHGRYLNTKLNPLTLADYRAEDGLRGPDFVYGWIQGRGLEALVTHAQWFETDNPALTSRLDQAARELYNALNELVSRDGHAYFCYEKAMSPVRRLGEGWEAQETPSNIFTYSDAFVAKGLVAAASRFGLPGLTGHLAYFDKVVASIEDGHFQINEHEKLGDVSLAEQQDDFGPRMILLGGAGMLKRAGHSSHAAYANRFISHVIDRHFDPATGLLRNVSGEDVCNVGHGIEFAGFALDYLGSDASDEMVEMLSRILIASFESGYTAPGVALTVSLSSGEQTSPYRPWWTLPETIRTAALIFERTRSERVMSLWQTAHRAFFEWYWRDNPSVAYQCRTLDGPVDYVPATPDLDPGYHTGLSVLAAMQAIDRMSAIKERD</sequence>
<comment type="caution">
    <text evidence="1">The sequence shown here is derived from an EMBL/GenBank/DDBJ whole genome shotgun (WGS) entry which is preliminary data.</text>
</comment>
<dbReference type="InterPro" id="IPR008928">
    <property type="entry name" value="6-hairpin_glycosidase_sf"/>
</dbReference>
<dbReference type="Proteomes" id="UP000596977">
    <property type="component" value="Unassembled WGS sequence"/>
</dbReference>
<dbReference type="OrthoDB" id="7800341at2"/>
<accession>A0A916RLR1</accession>
<dbReference type="AlphaFoldDB" id="A0A916RLR1"/>
<keyword evidence="2" id="KW-1185">Reference proteome</keyword>